<organism evidence="2 3">
    <name type="scientific">Knufia obscura</name>
    <dbReference type="NCBI Taxonomy" id="1635080"/>
    <lineage>
        <taxon>Eukaryota</taxon>
        <taxon>Fungi</taxon>
        <taxon>Dikarya</taxon>
        <taxon>Ascomycota</taxon>
        <taxon>Pezizomycotina</taxon>
        <taxon>Eurotiomycetes</taxon>
        <taxon>Chaetothyriomycetidae</taxon>
        <taxon>Chaetothyriales</taxon>
        <taxon>Trichomeriaceae</taxon>
        <taxon>Knufia</taxon>
    </lineage>
</organism>
<feature type="region of interest" description="Disordered" evidence="1">
    <location>
        <begin position="1"/>
        <end position="55"/>
    </location>
</feature>
<dbReference type="RefSeq" id="XP_064735194.1">
    <property type="nucleotide sequence ID" value="XM_064869697.1"/>
</dbReference>
<dbReference type="GeneID" id="89994699"/>
<name>A0ABR0S3S0_9EURO</name>
<evidence type="ECO:0000313" key="2">
    <source>
        <dbReference type="EMBL" id="KAK5947104.1"/>
    </source>
</evidence>
<reference evidence="2 3" key="1">
    <citation type="journal article" date="2023" name="Res Sq">
        <title>Genomic and morphological characterization of Knufia obscura isolated from the Mars 2020 spacecraft assembly facility.</title>
        <authorList>
            <person name="Chander A.M."/>
            <person name="Teixeira M.M."/>
            <person name="Singh N.K."/>
            <person name="Williams M.P."/>
            <person name="Parker C.W."/>
            <person name="Leo P."/>
            <person name="Stajich J.E."/>
            <person name="Torok T."/>
            <person name="Tighe S."/>
            <person name="Mason C.E."/>
            <person name="Venkateswaran K."/>
        </authorList>
    </citation>
    <scope>NUCLEOTIDE SEQUENCE [LARGE SCALE GENOMIC DNA]</scope>
    <source>
        <strain evidence="2 3">CCFEE 5817</strain>
    </source>
</reference>
<evidence type="ECO:0000256" key="1">
    <source>
        <dbReference type="SAM" id="MobiDB-lite"/>
    </source>
</evidence>
<dbReference type="Proteomes" id="UP001334248">
    <property type="component" value="Unassembled WGS sequence"/>
</dbReference>
<keyword evidence="3" id="KW-1185">Reference proteome</keyword>
<feature type="compositionally biased region" description="Low complexity" evidence="1">
    <location>
        <begin position="1"/>
        <end position="44"/>
    </location>
</feature>
<accession>A0ABR0S3S0</accession>
<proteinExistence type="predicted"/>
<sequence length="380" mass="41635">MSEATTTSESTTTSETTTTPETTTTSSETTTTTSQTTSTTTTFTGFQTPEPSANPIVIRGDFEKVPDSKLYSEQTDGIWTLGPEVYFYANGPYSAFSTVYGDKFLCTSSFGQGILEFSQALTNVPTESILTLSYAYYYLPYPAQGSFCSILVFHAGYLLDIFDLEGPGWMTRNVKVRAGSANGNLVFQIDCTSQAPRFTTYVLLDQIYIGPLPNPSPVFDGSFEFVPQSSLYSEGASSDNWALSAYYVSFYDESNVEGFSSPYGDKFVRITGGSGGEFLVSQNLISVDTTQPTTLQWSYNLAQQFGSIGTPCTFSVSYVGTEIDRYRLQLDEAGWQTRVVTFTPAFSSGTLQFYLGCYGEAPNAWTMIVLLDNIYIGPVQ</sequence>
<dbReference type="EMBL" id="JAVHJV010000001">
    <property type="protein sequence ID" value="KAK5947104.1"/>
    <property type="molecule type" value="Genomic_DNA"/>
</dbReference>
<gene>
    <name evidence="2" type="ORF">PMZ80_001250</name>
</gene>
<comment type="caution">
    <text evidence="2">The sequence shown here is derived from an EMBL/GenBank/DDBJ whole genome shotgun (WGS) entry which is preliminary data.</text>
</comment>
<evidence type="ECO:0000313" key="3">
    <source>
        <dbReference type="Proteomes" id="UP001334248"/>
    </source>
</evidence>
<protein>
    <submittedName>
        <fullName evidence="2">Uncharacterized protein</fullName>
    </submittedName>
</protein>